<proteinExistence type="predicted"/>
<accession>A0ABU7LFT0</accession>
<organism evidence="1 2">
    <name type="scientific">Rhodococcus artemisiae</name>
    <dbReference type="NCBI Taxonomy" id="714159"/>
    <lineage>
        <taxon>Bacteria</taxon>
        <taxon>Bacillati</taxon>
        <taxon>Actinomycetota</taxon>
        <taxon>Actinomycetes</taxon>
        <taxon>Mycobacteriales</taxon>
        <taxon>Nocardiaceae</taxon>
        <taxon>Rhodococcus</taxon>
    </lineage>
</organism>
<comment type="caution">
    <text evidence="1">The sequence shown here is derived from an EMBL/GenBank/DDBJ whole genome shotgun (WGS) entry which is preliminary data.</text>
</comment>
<name>A0ABU7LFT0_9NOCA</name>
<dbReference type="EMBL" id="JAUTXY010000012">
    <property type="protein sequence ID" value="MEE2060409.1"/>
    <property type="molecule type" value="Genomic_DNA"/>
</dbReference>
<sequence length="554" mass="59957">MPYAAAPSEPNIRLEINAYAPAALQDVGIAYWRLEGLDPATGEPVWEQSISALPYRMWSGGAHYAAAAAVAATLLGYWCASCRGELVLTSRQALTDALFGKAVECRRCNTRVDDQAAGILNPRALNGNTPRALEVRGQGTIEQARREVIAEHYPVESQDQEQLLAEASIQAKLGALSVIHAVGDTGGLIYPIEINDQTIAPNASLSKDLFIAAWDAGLLQVHPTSPTTAFAWDSDTALGEGFYTNRTRFFVPGDGPAESRLDGFVDLLLAHLDPTRMLPPEHTELTELAQRLIAEEAGRYFVRMLGEHNLPAVTETQEEALRAATARGAELFPIGHLDRMAWGATRDAAGAYRRNSGMPEAEAITYGLKQFERWIQGASDNPRVLSEPFSEDERNLPLSSATGIVFRTILGLDPMSASPREITEALTDAPGTEPRNDCDARIPDHHVLMEWLRASPEHWDDGRFRKALGLLEDSVPQVCTPGCAHERIAHVARECGRVYDRIVSSIGGTDAAILTAEATAVANALDDEVRAGDALLTAVIHTLQAHPSPASNDA</sequence>
<dbReference type="RefSeq" id="WP_330135594.1">
    <property type="nucleotide sequence ID" value="NZ_JAUTXY010000012.1"/>
</dbReference>
<evidence type="ECO:0000313" key="1">
    <source>
        <dbReference type="EMBL" id="MEE2060409.1"/>
    </source>
</evidence>
<reference evidence="1 2" key="1">
    <citation type="submission" date="2023-07" db="EMBL/GenBank/DDBJ databases">
        <authorList>
            <person name="Girao M."/>
            <person name="Carvalho M.F."/>
        </authorList>
    </citation>
    <scope>NUCLEOTIDE SEQUENCE [LARGE SCALE GENOMIC DNA]</scope>
    <source>
        <strain evidence="1 2">YIM65754</strain>
    </source>
</reference>
<keyword evidence="2" id="KW-1185">Reference proteome</keyword>
<gene>
    <name evidence="1" type="ORF">Q7514_23075</name>
</gene>
<dbReference type="Proteomes" id="UP001336020">
    <property type="component" value="Unassembled WGS sequence"/>
</dbReference>
<evidence type="ECO:0000313" key="2">
    <source>
        <dbReference type="Proteomes" id="UP001336020"/>
    </source>
</evidence>
<protein>
    <submittedName>
        <fullName evidence="1">Uncharacterized protein</fullName>
    </submittedName>
</protein>